<feature type="signal peptide" evidence="2">
    <location>
        <begin position="1"/>
        <end position="25"/>
    </location>
</feature>
<dbReference type="Pfam" id="PF03401">
    <property type="entry name" value="TctC"/>
    <property type="match status" value="1"/>
</dbReference>
<gene>
    <name evidence="3" type="ORF">NRP21_19420</name>
</gene>
<keyword evidence="2" id="KW-0732">Signal</keyword>
<dbReference type="SUPFAM" id="SSF53850">
    <property type="entry name" value="Periplasmic binding protein-like II"/>
    <property type="match status" value="1"/>
</dbReference>
<dbReference type="PIRSF" id="PIRSF017082">
    <property type="entry name" value="YflP"/>
    <property type="match status" value="1"/>
</dbReference>
<keyword evidence="4" id="KW-1185">Reference proteome</keyword>
<evidence type="ECO:0000313" key="3">
    <source>
        <dbReference type="EMBL" id="MCR0984231.1"/>
    </source>
</evidence>
<dbReference type="EMBL" id="JANJOU010000019">
    <property type="protein sequence ID" value="MCR0984231.1"/>
    <property type="molecule type" value="Genomic_DNA"/>
</dbReference>
<organism evidence="3 4">
    <name type="scientific">Roseomonas populi</name>
    <dbReference type="NCBI Taxonomy" id="3121582"/>
    <lineage>
        <taxon>Bacteria</taxon>
        <taxon>Pseudomonadati</taxon>
        <taxon>Pseudomonadota</taxon>
        <taxon>Alphaproteobacteria</taxon>
        <taxon>Acetobacterales</taxon>
        <taxon>Roseomonadaceae</taxon>
        <taxon>Roseomonas</taxon>
    </lineage>
</organism>
<feature type="chain" id="PRO_5047411143" evidence="2">
    <location>
        <begin position="26"/>
        <end position="331"/>
    </location>
</feature>
<evidence type="ECO:0000256" key="1">
    <source>
        <dbReference type="ARBA" id="ARBA00006987"/>
    </source>
</evidence>
<sequence>MPTQPIITRRALARGALGFGAAAFATTRADAQAAWPDRPLRLIIGYPPGGASDLFGRMIAGQMGPRLGQNLVVENRPGGGAVVASEAVSRSAPDGYTLLHVDNGILVYNPALYARLPYDPDKDLSGVGFIGRFPLFLVVRADSPIRDLAGYIAEAKTKVPTYGTPAVASPHHLAMEMFKRRAGFDATHVPYRGGPAAMQDLLAGTVDSVVIDCATGTAFIRDGKVKALCVLSEARSPTSPEVPTARELGYPTAVAYGWQGICVPTGTPAPVVSRLSTELARAIASEEMSARFTTLGIERANFSPAEFAAFVAKENGEWRPLIRELGIRLDS</sequence>
<reference evidence="3 4" key="1">
    <citation type="submission" date="2022-06" db="EMBL/GenBank/DDBJ databases">
        <title>Roseomonas CN29.</title>
        <authorList>
            <person name="Cheng Y."/>
            <person name="He X."/>
        </authorList>
    </citation>
    <scope>NUCLEOTIDE SEQUENCE [LARGE SCALE GENOMIC DNA]</scope>
    <source>
        <strain evidence="3 4">CN29</strain>
    </source>
</reference>
<dbReference type="CDD" id="cd07012">
    <property type="entry name" value="PBP2_Bug_TTT"/>
    <property type="match status" value="1"/>
</dbReference>
<dbReference type="Gene3D" id="3.40.190.10">
    <property type="entry name" value="Periplasmic binding protein-like II"/>
    <property type="match status" value="1"/>
</dbReference>
<dbReference type="PANTHER" id="PTHR42928">
    <property type="entry name" value="TRICARBOXYLATE-BINDING PROTEIN"/>
    <property type="match status" value="1"/>
</dbReference>
<protein>
    <submittedName>
        <fullName evidence="3">Tripartite tricarboxylate transporter substrate binding protein</fullName>
    </submittedName>
</protein>
<dbReference type="PANTHER" id="PTHR42928:SF5">
    <property type="entry name" value="BLR1237 PROTEIN"/>
    <property type="match status" value="1"/>
</dbReference>
<dbReference type="InterPro" id="IPR005064">
    <property type="entry name" value="BUG"/>
</dbReference>
<dbReference type="Gene3D" id="3.40.190.150">
    <property type="entry name" value="Bordetella uptake gene, domain 1"/>
    <property type="match status" value="1"/>
</dbReference>
<dbReference type="RefSeq" id="WP_257717887.1">
    <property type="nucleotide sequence ID" value="NZ_JANJOU010000019.1"/>
</dbReference>
<evidence type="ECO:0000313" key="4">
    <source>
        <dbReference type="Proteomes" id="UP001524642"/>
    </source>
</evidence>
<comment type="caution">
    <text evidence="3">The sequence shown here is derived from an EMBL/GenBank/DDBJ whole genome shotgun (WGS) entry which is preliminary data.</text>
</comment>
<comment type="similarity">
    <text evidence="1">Belongs to the UPF0065 (bug) family.</text>
</comment>
<dbReference type="InterPro" id="IPR042100">
    <property type="entry name" value="Bug_dom1"/>
</dbReference>
<evidence type="ECO:0000256" key="2">
    <source>
        <dbReference type="SAM" id="SignalP"/>
    </source>
</evidence>
<proteinExistence type="inferred from homology"/>
<name>A0ABT1X7Z4_9PROT</name>
<dbReference type="Proteomes" id="UP001524642">
    <property type="component" value="Unassembled WGS sequence"/>
</dbReference>
<accession>A0ABT1X7Z4</accession>